<gene>
    <name evidence="1" type="ORF">O3P69_000395</name>
</gene>
<name>A0AAW0UUL5_SCYPA</name>
<accession>A0AAW0UUL5</accession>
<organism evidence="1 2">
    <name type="scientific">Scylla paramamosain</name>
    <name type="common">Mud crab</name>
    <dbReference type="NCBI Taxonomy" id="85552"/>
    <lineage>
        <taxon>Eukaryota</taxon>
        <taxon>Metazoa</taxon>
        <taxon>Ecdysozoa</taxon>
        <taxon>Arthropoda</taxon>
        <taxon>Crustacea</taxon>
        <taxon>Multicrustacea</taxon>
        <taxon>Malacostraca</taxon>
        <taxon>Eumalacostraca</taxon>
        <taxon>Eucarida</taxon>
        <taxon>Decapoda</taxon>
        <taxon>Pleocyemata</taxon>
        <taxon>Brachyura</taxon>
        <taxon>Eubrachyura</taxon>
        <taxon>Portunoidea</taxon>
        <taxon>Portunidae</taxon>
        <taxon>Portuninae</taxon>
        <taxon>Scylla</taxon>
    </lineage>
</organism>
<reference evidence="1 2" key="1">
    <citation type="submission" date="2023-03" db="EMBL/GenBank/DDBJ databases">
        <title>High-quality genome of Scylla paramamosain provides insights in environmental adaptation.</title>
        <authorList>
            <person name="Zhang L."/>
        </authorList>
    </citation>
    <scope>NUCLEOTIDE SEQUENCE [LARGE SCALE GENOMIC DNA]</scope>
    <source>
        <strain evidence="1">LZ_2023a</strain>
        <tissue evidence="1">Muscle</tissue>
    </source>
</reference>
<comment type="caution">
    <text evidence="1">The sequence shown here is derived from an EMBL/GenBank/DDBJ whole genome shotgun (WGS) entry which is preliminary data.</text>
</comment>
<dbReference type="AlphaFoldDB" id="A0AAW0UUL5"/>
<evidence type="ECO:0000313" key="1">
    <source>
        <dbReference type="EMBL" id="KAK8403226.1"/>
    </source>
</evidence>
<proteinExistence type="predicted"/>
<dbReference type="Proteomes" id="UP001487740">
    <property type="component" value="Unassembled WGS sequence"/>
</dbReference>
<evidence type="ECO:0000313" key="2">
    <source>
        <dbReference type="Proteomes" id="UP001487740"/>
    </source>
</evidence>
<sequence length="182" mass="20456">MEAFSLPYKYCPDVYLHLFGARWPPLFVNTVRVRSTFVQFSAKSLSGYRSRLYFFIAFQFTSIMLDPASPGQPAQLSSGISAVCSGQFGDYCCLQRPVCADGSRHARLHQRPTRGRTARSSAHHTREHTRCGCLTLSGLLVMLGILSRAVEHTPQAWGSGASTHFHARLWCACTLREYRCYN</sequence>
<keyword evidence="2" id="KW-1185">Reference proteome</keyword>
<protein>
    <submittedName>
        <fullName evidence="1">Uncharacterized protein</fullName>
    </submittedName>
</protein>
<dbReference type="EMBL" id="JARAKH010000006">
    <property type="protein sequence ID" value="KAK8403226.1"/>
    <property type="molecule type" value="Genomic_DNA"/>
</dbReference>